<feature type="binding site" description="axial binding residue" evidence="14">
    <location>
        <position position="48"/>
    </location>
    <ligand>
        <name>heme</name>
        <dbReference type="ChEBI" id="CHEBI:30413"/>
    </ligand>
    <ligandPart>
        <name>Fe</name>
        <dbReference type="ChEBI" id="CHEBI:18248"/>
    </ligandPart>
</feature>
<evidence type="ECO:0000313" key="16">
    <source>
        <dbReference type="Proteomes" id="UP001597173"/>
    </source>
</evidence>
<evidence type="ECO:0000256" key="3">
    <source>
        <dbReference type="ARBA" id="ARBA00006501"/>
    </source>
</evidence>
<evidence type="ECO:0000256" key="5">
    <source>
        <dbReference type="ARBA" id="ARBA00022475"/>
    </source>
</evidence>
<dbReference type="PANTHER" id="PTHR40255">
    <property type="entry name" value="UPF0093 MEMBRANE PROTEIN SLR1790"/>
    <property type="match status" value="1"/>
</dbReference>
<dbReference type="Pfam" id="PF03653">
    <property type="entry name" value="UPF0093"/>
    <property type="match status" value="1"/>
</dbReference>
<organism evidence="15 16">
    <name type="scientific">Mycoplana ramosa</name>
    <name type="common">Mycoplana bullata</name>
    <dbReference type="NCBI Taxonomy" id="40837"/>
    <lineage>
        <taxon>Bacteria</taxon>
        <taxon>Pseudomonadati</taxon>
        <taxon>Pseudomonadota</taxon>
        <taxon>Alphaproteobacteria</taxon>
        <taxon>Hyphomicrobiales</taxon>
        <taxon>Rhizobiaceae</taxon>
        <taxon>Mycoplana</taxon>
    </lineage>
</organism>
<feature type="binding site" description="axial binding residue" evidence="14">
    <location>
        <position position="123"/>
    </location>
    <ligand>
        <name>heme</name>
        <dbReference type="ChEBI" id="CHEBI:30413"/>
    </ligand>
    <ligandPart>
        <name>Fe</name>
        <dbReference type="ChEBI" id="CHEBI:18248"/>
    </ligandPart>
</feature>
<evidence type="ECO:0000256" key="2">
    <source>
        <dbReference type="ARBA" id="ARBA00005073"/>
    </source>
</evidence>
<keyword evidence="8 14" id="KW-0479">Metal-binding</keyword>
<keyword evidence="7 14" id="KW-0812">Transmembrane</keyword>
<dbReference type="HAMAP" id="MF_02239">
    <property type="entry name" value="HemJ"/>
    <property type="match status" value="1"/>
</dbReference>
<comment type="catalytic activity">
    <reaction evidence="13 14">
        <text>protoporphyrinogen IX + 3 A = protoporphyrin IX + 3 AH2</text>
        <dbReference type="Rhea" id="RHEA:62000"/>
        <dbReference type="ChEBI" id="CHEBI:13193"/>
        <dbReference type="ChEBI" id="CHEBI:17499"/>
        <dbReference type="ChEBI" id="CHEBI:57306"/>
        <dbReference type="ChEBI" id="CHEBI:57307"/>
    </reaction>
</comment>
<evidence type="ECO:0000256" key="1">
    <source>
        <dbReference type="ARBA" id="ARBA00004651"/>
    </source>
</evidence>
<keyword evidence="9 14" id="KW-1133">Transmembrane helix</keyword>
<reference evidence="16" key="1">
    <citation type="journal article" date="2019" name="Int. J. Syst. Evol. Microbiol.">
        <title>The Global Catalogue of Microorganisms (GCM) 10K type strain sequencing project: providing services to taxonomists for standard genome sequencing and annotation.</title>
        <authorList>
            <consortium name="The Broad Institute Genomics Platform"/>
            <consortium name="The Broad Institute Genome Sequencing Center for Infectious Disease"/>
            <person name="Wu L."/>
            <person name="Ma J."/>
        </authorList>
    </citation>
    <scope>NUCLEOTIDE SEQUENCE [LARGE SCALE GENOMIC DNA]</scope>
    <source>
        <strain evidence="16">CCUG 55609</strain>
    </source>
</reference>
<sequence>MSKRQTGRSVGRRAARRAALVLVFFTAAAAALVAYPPADLALWVKALHVVAVISWMAGLLYLPRLFIYHTDAARGSALSETFKTMEGRLYRVIMNPAMMLSWVLGLYLAWSVYGFQGGWLHAKLAFVLLLTGVHVFYGRSVAAFARDDNRFSARQWRFLNEMPALLMVVIVILVVVKPF</sequence>
<evidence type="ECO:0000256" key="4">
    <source>
        <dbReference type="ARBA" id="ARBA00017504"/>
    </source>
</evidence>
<proteinExistence type="inferred from homology"/>
<comment type="similarity">
    <text evidence="3 14">Belongs to the HemJ family.</text>
</comment>
<evidence type="ECO:0000256" key="8">
    <source>
        <dbReference type="ARBA" id="ARBA00022723"/>
    </source>
</evidence>
<keyword evidence="11 14" id="KW-0408">Iron</keyword>
<dbReference type="NCBIfam" id="TIGR00701">
    <property type="entry name" value="protoporphyrinogen oxidase HemJ"/>
    <property type="match status" value="1"/>
</dbReference>
<accession>A0ABW3Z132</accession>
<evidence type="ECO:0000256" key="13">
    <source>
        <dbReference type="ARBA" id="ARBA00048390"/>
    </source>
</evidence>
<keyword evidence="6 14" id="KW-0349">Heme</keyword>
<comment type="function">
    <text evidence="14">Catalyzes the oxidation of protoporphyrinogen IX to protoporphyrin IX.</text>
</comment>
<feature type="transmembrane region" description="Helical" evidence="14">
    <location>
        <begin position="119"/>
        <end position="137"/>
    </location>
</feature>
<name>A0ABW3Z132_MYCRA</name>
<comment type="pathway">
    <text evidence="2 14">Porphyrin-containing compound metabolism; protoporphyrin-IX biosynthesis; protoporphyrin-IX from protoporphyrinogen-IX: step 1/1.</text>
</comment>
<feature type="transmembrane region" description="Helical" evidence="14">
    <location>
        <begin position="158"/>
        <end position="176"/>
    </location>
</feature>
<evidence type="ECO:0000256" key="6">
    <source>
        <dbReference type="ARBA" id="ARBA00022617"/>
    </source>
</evidence>
<keyword evidence="10 14" id="KW-0560">Oxidoreductase</keyword>
<keyword evidence="5 14" id="KW-1003">Cell membrane</keyword>
<dbReference type="InterPro" id="IPR005265">
    <property type="entry name" value="HemJ-like"/>
</dbReference>
<dbReference type="EC" id="1.3.99.-" evidence="14"/>
<evidence type="ECO:0000313" key="15">
    <source>
        <dbReference type="EMBL" id="MFD1329791.1"/>
    </source>
</evidence>
<evidence type="ECO:0000256" key="7">
    <source>
        <dbReference type="ARBA" id="ARBA00022692"/>
    </source>
</evidence>
<keyword evidence="12 14" id="KW-0472">Membrane</keyword>
<comment type="subunit">
    <text evidence="14">Homodimer.</text>
</comment>
<keyword evidence="16" id="KW-1185">Reference proteome</keyword>
<evidence type="ECO:0000256" key="9">
    <source>
        <dbReference type="ARBA" id="ARBA00022989"/>
    </source>
</evidence>
<feature type="transmembrane region" description="Helical" evidence="14">
    <location>
        <begin position="40"/>
        <end position="62"/>
    </location>
</feature>
<dbReference type="EMBL" id="JBHTNF010000014">
    <property type="protein sequence ID" value="MFD1329791.1"/>
    <property type="molecule type" value="Genomic_DNA"/>
</dbReference>
<comment type="caution">
    <text evidence="15">The sequence shown here is derived from an EMBL/GenBank/DDBJ whole genome shotgun (WGS) entry which is preliminary data.</text>
</comment>
<comment type="cofactor">
    <cofactor evidence="14">
        <name>heme b</name>
        <dbReference type="ChEBI" id="CHEBI:60344"/>
    </cofactor>
    <text evidence="14">Binds 1 heme b (iron(II)-protoporphyrin IX) group per subunit.</text>
</comment>
<dbReference type="Proteomes" id="UP001597173">
    <property type="component" value="Unassembled WGS sequence"/>
</dbReference>
<evidence type="ECO:0000256" key="11">
    <source>
        <dbReference type="ARBA" id="ARBA00023004"/>
    </source>
</evidence>
<dbReference type="PANTHER" id="PTHR40255:SF1">
    <property type="entry name" value="PROTOPORPHYRINOGEN IX OXIDASE"/>
    <property type="match status" value="1"/>
</dbReference>
<gene>
    <name evidence="15" type="primary">hemJ</name>
    <name evidence="15" type="ORF">ACFQ33_18020</name>
</gene>
<dbReference type="RefSeq" id="WP_374839852.1">
    <property type="nucleotide sequence ID" value="NZ_JBHEEW010000011.1"/>
</dbReference>
<evidence type="ECO:0000256" key="12">
    <source>
        <dbReference type="ARBA" id="ARBA00023136"/>
    </source>
</evidence>
<evidence type="ECO:0000256" key="14">
    <source>
        <dbReference type="HAMAP-Rule" id="MF_02239"/>
    </source>
</evidence>
<feature type="transmembrane region" description="Helical" evidence="14">
    <location>
        <begin position="92"/>
        <end position="113"/>
    </location>
</feature>
<evidence type="ECO:0000256" key="10">
    <source>
        <dbReference type="ARBA" id="ARBA00023002"/>
    </source>
</evidence>
<protein>
    <recommendedName>
        <fullName evidence="4 14">Protoporphyrinogen IX oxidase</fullName>
        <shortName evidence="14">PPO</shortName>
        <ecNumber evidence="14">1.3.99.-</ecNumber>
    </recommendedName>
</protein>
<comment type="subcellular location">
    <subcellularLocation>
        <location evidence="1 14">Cell membrane</location>
        <topology evidence="1 14">Multi-pass membrane protein</topology>
    </subcellularLocation>
</comment>